<dbReference type="EMBL" id="BART01039277">
    <property type="protein sequence ID" value="GAH12371.1"/>
    <property type="molecule type" value="Genomic_DNA"/>
</dbReference>
<dbReference type="AlphaFoldDB" id="X1CV44"/>
<evidence type="ECO:0000256" key="1">
    <source>
        <dbReference type="SAM" id="Phobius"/>
    </source>
</evidence>
<reference evidence="2" key="1">
    <citation type="journal article" date="2014" name="Front. Microbiol.">
        <title>High frequency of phylogenetically diverse reductive dehalogenase-homologous genes in deep subseafloor sedimentary metagenomes.</title>
        <authorList>
            <person name="Kawai M."/>
            <person name="Futagami T."/>
            <person name="Toyoda A."/>
            <person name="Takaki Y."/>
            <person name="Nishi S."/>
            <person name="Hori S."/>
            <person name="Arai W."/>
            <person name="Tsubouchi T."/>
            <person name="Morono Y."/>
            <person name="Uchiyama I."/>
            <person name="Ito T."/>
            <person name="Fujiyama A."/>
            <person name="Inagaki F."/>
            <person name="Takami H."/>
        </authorList>
    </citation>
    <scope>NUCLEOTIDE SEQUENCE</scope>
    <source>
        <strain evidence="2">Expedition CK06-06</strain>
    </source>
</reference>
<proteinExistence type="predicted"/>
<keyword evidence="1" id="KW-0812">Transmembrane</keyword>
<sequence>MERKFLSRVEIALYCLFGAGVAWLVESVWS</sequence>
<protein>
    <submittedName>
        <fullName evidence="2">Uncharacterized protein</fullName>
    </submittedName>
</protein>
<accession>X1CV44</accession>
<feature type="transmembrane region" description="Helical" evidence="1">
    <location>
        <begin position="12"/>
        <end position="29"/>
    </location>
</feature>
<feature type="non-terminal residue" evidence="2">
    <location>
        <position position="30"/>
    </location>
</feature>
<gene>
    <name evidence="2" type="ORF">S01H4_64649</name>
</gene>
<keyword evidence="1" id="KW-0472">Membrane</keyword>
<name>X1CV44_9ZZZZ</name>
<keyword evidence="1" id="KW-1133">Transmembrane helix</keyword>
<organism evidence="2">
    <name type="scientific">marine sediment metagenome</name>
    <dbReference type="NCBI Taxonomy" id="412755"/>
    <lineage>
        <taxon>unclassified sequences</taxon>
        <taxon>metagenomes</taxon>
        <taxon>ecological metagenomes</taxon>
    </lineage>
</organism>
<evidence type="ECO:0000313" key="2">
    <source>
        <dbReference type="EMBL" id="GAH12371.1"/>
    </source>
</evidence>
<comment type="caution">
    <text evidence="2">The sequence shown here is derived from an EMBL/GenBank/DDBJ whole genome shotgun (WGS) entry which is preliminary data.</text>
</comment>